<evidence type="ECO:0000313" key="11">
    <source>
        <dbReference type="Proteomes" id="UP001296873"/>
    </source>
</evidence>
<comment type="subcellular location">
    <subcellularLocation>
        <location evidence="9">Cytoplasm</location>
    </subcellularLocation>
</comment>
<evidence type="ECO:0000256" key="8">
    <source>
        <dbReference type="ARBA" id="ARBA00047937"/>
    </source>
</evidence>
<dbReference type="EMBL" id="NRRL01000023">
    <property type="protein sequence ID" value="MBK1668449.1"/>
    <property type="molecule type" value="Genomic_DNA"/>
</dbReference>
<evidence type="ECO:0000256" key="9">
    <source>
        <dbReference type="HAMAP-Rule" id="MF_00254"/>
    </source>
</evidence>
<sequence length="315" mass="35519">MPAEAGSQGRDPQHHDPETCFQRLLLKLQTYWAERGCVLLQPYDMEVGAGTFHPATTLRALGPETWNCAYVQPSRRPTDGRYGENPNRVQHYYQFQVLMKPSPKDGQDLYLGSLRAIGIDTRAHDIRFVEDDWESPTLGAWGLGWEVWCDGMEVSQFTYFQQVGGIDCDPVSLELTYGLERLAMYVQGVENIFDLDWDGVPKDRGGKTYADVFLQNEREFSAYNFEEADTGVLFRHFQDAENACNHLLRRDPPLSLPAYDQCMKASHLFNLLDARGVISVTERASYIGRVRNLAKGCCEAWLASRTATTGAGEAA</sequence>
<evidence type="ECO:0000256" key="1">
    <source>
        <dbReference type="ARBA" id="ARBA00008226"/>
    </source>
</evidence>
<dbReference type="Gene3D" id="3.30.930.10">
    <property type="entry name" value="Bira Bifunctional Protein, Domain 2"/>
    <property type="match status" value="1"/>
</dbReference>
<evidence type="ECO:0000313" key="10">
    <source>
        <dbReference type="EMBL" id="MBK1668449.1"/>
    </source>
</evidence>
<dbReference type="InterPro" id="IPR002310">
    <property type="entry name" value="Gly-tRNA_ligase_asu"/>
</dbReference>
<proteinExistence type="inferred from homology"/>
<keyword evidence="11" id="KW-1185">Reference proteome</keyword>
<dbReference type="RefSeq" id="WP_200340763.1">
    <property type="nucleotide sequence ID" value="NZ_NRRL01000023.1"/>
</dbReference>
<comment type="catalytic activity">
    <reaction evidence="8 9">
        <text>tRNA(Gly) + glycine + ATP = glycyl-tRNA(Gly) + AMP + diphosphate</text>
        <dbReference type="Rhea" id="RHEA:16013"/>
        <dbReference type="Rhea" id="RHEA-COMP:9664"/>
        <dbReference type="Rhea" id="RHEA-COMP:9683"/>
        <dbReference type="ChEBI" id="CHEBI:30616"/>
        <dbReference type="ChEBI" id="CHEBI:33019"/>
        <dbReference type="ChEBI" id="CHEBI:57305"/>
        <dbReference type="ChEBI" id="CHEBI:78442"/>
        <dbReference type="ChEBI" id="CHEBI:78522"/>
        <dbReference type="ChEBI" id="CHEBI:456215"/>
        <dbReference type="EC" id="6.1.1.14"/>
    </reaction>
</comment>
<accession>A0ABS1DEY5</accession>
<dbReference type="Gene3D" id="1.20.58.180">
    <property type="entry name" value="Class II aaRS and biotin synthetases, domain 2"/>
    <property type="match status" value="1"/>
</dbReference>
<comment type="subunit">
    <text evidence="2 9">Tetramer of two alpha and two beta subunits.</text>
</comment>
<keyword evidence="4 9" id="KW-0547">Nucleotide-binding</keyword>
<dbReference type="PRINTS" id="PR01044">
    <property type="entry name" value="TRNASYNTHGA"/>
</dbReference>
<dbReference type="PROSITE" id="PS50861">
    <property type="entry name" value="AA_TRNA_LIGASE_II_GLYAB"/>
    <property type="match status" value="1"/>
</dbReference>
<dbReference type="Proteomes" id="UP001296873">
    <property type="component" value="Unassembled WGS sequence"/>
</dbReference>
<dbReference type="GO" id="GO:0016874">
    <property type="term" value="F:ligase activity"/>
    <property type="evidence" value="ECO:0007669"/>
    <property type="project" value="UniProtKB-KW"/>
</dbReference>
<protein>
    <recommendedName>
        <fullName evidence="9">Glycine--tRNA ligase alpha subunit</fullName>
        <ecNumber evidence="9">6.1.1.14</ecNumber>
    </recommendedName>
    <alternativeName>
        <fullName evidence="9">Glycyl-tRNA synthetase alpha subunit</fullName>
        <shortName evidence="9">GlyRS</shortName>
    </alternativeName>
</protein>
<keyword evidence="9" id="KW-0963">Cytoplasm</keyword>
<evidence type="ECO:0000256" key="3">
    <source>
        <dbReference type="ARBA" id="ARBA00022598"/>
    </source>
</evidence>
<dbReference type="PANTHER" id="PTHR30075">
    <property type="entry name" value="GLYCYL-TRNA SYNTHETASE"/>
    <property type="match status" value="1"/>
</dbReference>
<reference evidence="10 11" key="1">
    <citation type="journal article" date="2020" name="Microorganisms">
        <title>Osmotic Adaptation and Compatible Solute Biosynthesis of Phototrophic Bacteria as Revealed from Genome Analyses.</title>
        <authorList>
            <person name="Imhoff J.F."/>
            <person name="Rahn T."/>
            <person name="Kunzel S."/>
            <person name="Keller A."/>
            <person name="Neulinger S.C."/>
        </authorList>
    </citation>
    <scope>NUCLEOTIDE SEQUENCE [LARGE SCALE GENOMIC DNA]</scope>
    <source>
        <strain evidence="10 11">DSM 9895</strain>
    </source>
</reference>
<comment type="caution">
    <text evidence="10">The sequence shown here is derived from an EMBL/GenBank/DDBJ whole genome shotgun (WGS) entry which is preliminary data.</text>
</comment>
<dbReference type="HAMAP" id="MF_00254">
    <property type="entry name" value="Gly_tRNA_synth_alpha"/>
    <property type="match status" value="1"/>
</dbReference>
<dbReference type="NCBIfam" id="NF006827">
    <property type="entry name" value="PRK09348.1"/>
    <property type="match status" value="1"/>
</dbReference>
<dbReference type="SUPFAM" id="SSF55681">
    <property type="entry name" value="Class II aaRS and biotin synthetases"/>
    <property type="match status" value="1"/>
</dbReference>
<name>A0ABS1DEY5_9PROT</name>
<keyword evidence="5 9" id="KW-0067">ATP-binding</keyword>
<dbReference type="CDD" id="cd00733">
    <property type="entry name" value="GlyRS_alpha_core"/>
    <property type="match status" value="1"/>
</dbReference>
<dbReference type="EC" id="6.1.1.14" evidence="9"/>
<dbReference type="NCBIfam" id="TIGR00388">
    <property type="entry name" value="glyQ"/>
    <property type="match status" value="1"/>
</dbReference>
<keyword evidence="7 9" id="KW-0030">Aminoacyl-tRNA synthetase</keyword>
<evidence type="ECO:0000256" key="5">
    <source>
        <dbReference type="ARBA" id="ARBA00022840"/>
    </source>
</evidence>
<dbReference type="PANTHER" id="PTHR30075:SF2">
    <property type="entry name" value="GLYCINE--TRNA LIGASE, CHLOROPLASTIC_MITOCHONDRIAL 2"/>
    <property type="match status" value="1"/>
</dbReference>
<dbReference type="Pfam" id="PF02091">
    <property type="entry name" value="tRNA-synt_2e"/>
    <property type="match status" value="1"/>
</dbReference>
<comment type="similarity">
    <text evidence="1 9">Belongs to the class-II aminoacyl-tRNA synthetase family.</text>
</comment>
<evidence type="ECO:0000256" key="4">
    <source>
        <dbReference type="ARBA" id="ARBA00022741"/>
    </source>
</evidence>
<evidence type="ECO:0000256" key="7">
    <source>
        <dbReference type="ARBA" id="ARBA00023146"/>
    </source>
</evidence>
<organism evidence="10 11">
    <name type="scientific">Rhodovibrio sodomensis</name>
    <dbReference type="NCBI Taxonomy" id="1088"/>
    <lineage>
        <taxon>Bacteria</taxon>
        <taxon>Pseudomonadati</taxon>
        <taxon>Pseudomonadota</taxon>
        <taxon>Alphaproteobacteria</taxon>
        <taxon>Rhodospirillales</taxon>
        <taxon>Rhodovibrionaceae</taxon>
        <taxon>Rhodovibrio</taxon>
    </lineage>
</organism>
<keyword evidence="6 9" id="KW-0648">Protein biosynthesis</keyword>
<evidence type="ECO:0000256" key="2">
    <source>
        <dbReference type="ARBA" id="ARBA00011209"/>
    </source>
</evidence>
<gene>
    <name evidence="9" type="primary">glyQ</name>
    <name evidence="10" type="ORF">CKO28_10425</name>
</gene>
<evidence type="ECO:0000256" key="6">
    <source>
        <dbReference type="ARBA" id="ARBA00022917"/>
    </source>
</evidence>
<keyword evidence="3 9" id="KW-0436">Ligase</keyword>
<dbReference type="InterPro" id="IPR006194">
    <property type="entry name" value="Gly-tRNA-synth_heterodimer"/>
</dbReference>
<dbReference type="InterPro" id="IPR045864">
    <property type="entry name" value="aa-tRNA-synth_II/BPL/LPL"/>
</dbReference>